<feature type="non-terminal residue" evidence="2">
    <location>
        <position position="1"/>
    </location>
</feature>
<keyword evidence="3" id="KW-1185">Reference proteome</keyword>
<dbReference type="OrthoDB" id="26679at2759"/>
<evidence type="ECO:0000259" key="1">
    <source>
        <dbReference type="Pfam" id="PF07534"/>
    </source>
</evidence>
<gene>
    <name evidence="2" type="ORF">SARC_14105</name>
</gene>
<dbReference type="Proteomes" id="UP000054560">
    <property type="component" value="Unassembled WGS sequence"/>
</dbReference>
<reference evidence="2 3" key="1">
    <citation type="submission" date="2011-02" db="EMBL/GenBank/DDBJ databases">
        <title>The Genome Sequence of Sphaeroforma arctica JP610.</title>
        <authorList>
            <consortium name="The Broad Institute Genome Sequencing Platform"/>
            <person name="Russ C."/>
            <person name="Cuomo C."/>
            <person name="Young S.K."/>
            <person name="Zeng Q."/>
            <person name="Gargeya S."/>
            <person name="Alvarado L."/>
            <person name="Berlin A."/>
            <person name="Chapman S.B."/>
            <person name="Chen Z."/>
            <person name="Freedman E."/>
            <person name="Gellesch M."/>
            <person name="Goldberg J."/>
            <person name="Griggs A."/>
            <person name="Gujja S."/>
            <person name="Heilman E."/>
            <person name="Heiman D."/>
            <person name="Howarth C."/>
            <person name="Mehta T."/>
            <person name="Neiman D."/>
            <person name="Pearson M."/>
            <person name="Roberts A."/>
            <person name="Saif S."/>
            <person name="Shea T."/>
            <person name="Shenoy N."/>
            <person name="Sisk P."/>
            <person name="Stolte C."/>
            <person name="Sykes S."/>
            <person name="White J."/>
            <person name="Yandava C."/>
            <person name="Burger G."/>
            <person name="Gray M.W."/>
            <person name="Holland P.W.H."/>
            <person name="King N."/>
            <person name="Lang F.B.F."/>
            <person name="Roger A.J."/>
            <person name="Ruiz-Trillo I."/>
            <person name="Haas B."/>
            <person name="Nusbaum C."/>
            <person name="Birren B."/>
        </authorList>
    </citation>
    <scope>NUCLEOTIDE SEQUENCE [LARGE SCALE GENOMIC DNA]</scope>
    <source>
        <strain evidence="2 3">JP610</strain>
    </source>
</reference>
<dbReference type="InterPro" id="IPR006571">
    <property type="entry name" value="TLDc_dom"/>
</dbReference>
<dbReference type="EMBL" id="KQ245750">
    <property type="protein sequence ID" value="KNC73336.1"/>
    <property type="molecule type" value="Genomic_DNA"/>
</dbReference>
<dbReference type="GeneID" id="25914609"/>
<protein>
    <recommendedName>
        <fullName evidence="1">TLDc domain-containing protein</fullName>
    </recommendedName>
</protein>
<name>A0A0L0F9X4_9EUKA</name>
<dbReference type="AlphaFoldDB" id="A0A0L0F9X4"/>
<evidence type="ECO:0000313" key="3">
    <source>
        <dbReference type="Proteomes" id="UP000054560"/>
    </source>
</evidence>
<sequence>KRSVESTPDKTSVLTKTYSLDLENPWEHVSVVGDDGELLKTESLRLLANMMPMKEQFLDWRLIYASNKHGLTSSTLYSKCAEYGGPCLLLGMNVCDIHGVLDIVLVASINT</sequence>
<feature type="domain" description="TLDc" evidence="1">
    <location>
        <begin position="35"/>
        <end position="90"/>
    </location>
</feature>
<accession>A0A0L0F9X4</accession>
<proteinExistence type="predicted"/>
<evidence type="ECO:0000313" key="2">
    <source>
        <dbReference type="EMBL" id="KNC73336.1"/>
    </source>
</evidence>
<organism evidence="2 3">
    <name type="scientific">Sphaeroforma arctica JP610</name>
    <dbReference type="NCBI Taxonomy" id="667725"/>
    <lineage>
        <taxon>Eukaryota</taxon>
        <taxon>Ichthyosporea</taxon>
        <taxon>Ichthyophonida</taxon>
        <taxon>Sphaeroforma</taxon>
    </lineage>
</organism>
<dbReference type="RefSeq" id="XP_014147238.1">
    <property type="nucleotide sequence ID" value="XM_014291763.1"/>
</dbReference>
<dbReference type="Pfam" id="PF07534">
    <property type="entry name" value="TLD"/>
    <property type="match status" value="1"/>
</dbReference>